<dbReference type="Gene3D" id="3.40.50.300">
    <property type="entry name" value="P-loop containing nucleotide triphosphate hydrolases"/>
    <property type="match status" value="1"/>
</dbReference>
<dbReference type="AlphaFoldDB" id="A0A7S3FDX9"/>
<dbReference type="SUPFAM" id="SSF52540">
    <property type="entry name" value="P-loop containing nucleoside triphosphate hydrolases"/>
    <property type="match status" value="1"/>
</dbReference>
<keyword evidence="2" id="KW-1133">Transmembrane helix</keyword>
<evidence type="ECO:0000256" key="1">
    <source>
        <dbReference type="SAM" id="MobiDB-lite"/>
    </source>
</evidence>
<feature type="compositionally biased region" description="Basic and acidic residues" evidence="1">
    <location>
        <begin position="10"/>
        <end position="23"/>
    </location>
</feature>
<reference evidence="3" key="1">
    <citation type="submission" date="2021-01" db="EMBL/GenBank/DDBJ databases">
        <authorList>
            <person name="Corre E."/>
            <person name="Pelletier E."/>
            <person name="Niang G."/>
            <person name="Scheremetjew M."/>
            <person name="Finn R."/>
            <person name="Kale V."/>
            <person name="Holt S."/>
            <person name="Cochrane G."/>
            <person name="Meng A."/>
            <person name="Brown T."/>
            <person name="Cohen L."/>
        </authorList>
    </citation>
    <scope>NUCLEOTIDE SEQUENCE</scope>
    <source>
        <strain evidence="3">CCMP281</strain>
    </source>
</reference>
<accession>A0A7S3FDX9</accession>
<proteinExistence type="predicted"/>
<feature type="transmembrane region" description="Helical" evidence="2">
    <location>
        <begin position="389"/>
        <end position="409"/>
    </location>
</feature>
<feature type="region of interest" description="Disordered" evidence="1">
    <location>
        <begin position="1"/>
        <end position="46"/>
    </location>
</feature>
<organism evidence="3">
    <name type="scientific">Haptolina ericina</name>
    <dbReference type="NCBI Taxonomy" id="156174"/>
    <lineage>
        <taxon>Eukaryota</taxon>
        <taxon>Haptista</taxon>
        <taxon>Haptophyta</taxon>
        <taxon>Prymnesiophyceae</taxon>
        <taxon>Prymnesiales</taxon>
        <taxon>Prymnesiaceae</taxon>
        <taxon>Haptolina</taxon>
    </lineage>
</organism>
<dbReference type="EMBL" id="HBHX01060290">
    <property type="protein sequence ID" value="CAE0140505.1"/>
    <property type="molecule type" value="Transcribed_RNA"/>
</dbReference>
<sequence length="502" mass="54338">MSTATMRTSDPTDKENAAPRGEAKVVPTAPASKESTTSGTAPEVQQPAVAGLDVQAMDLVKTFATKLRKTGRRSKLNELYLTLEDFERADPEKKRVVFIGCTGAGKSTIGNIASGWRLVGRQADDGEYAFDWKHPTDMRPLFEARADGESVTSKTAFANVHWLGDEARPIIVVDTPGHDDTAGTNLESKEARDKLGELAADLHTKLKALGSVHAIVILHNDVVSNRLNPATQTVLKMVGDKFAKADSSVWANVVVAYSKCNEHESTWRSGLAQKKASLQSLVRELSGTSIEVPVVTLGGAEPEGGAANATRGYEELWSFIEKARPLDTSKLQPFEGSDIKWQKLVDAKNDAEARAAAAVAHMLVVFKIVALSCFLFWRGMMLPTFAGVLFLNVPATAFDELAILLFVVYRMGPTHVIYSVNHFCQQLIFPYVRGPMLKYCTAAETQLRAAGITPLADACVSLRRVLAEPEAPGAAPGSRSGKSTWEVVSEAVRTGQIKKKAD</sequence>
<feature type="transmembrane region" description="Helical" evidence="2">
    <location>
        <begin position="355"/>
        <end position="377"/>
    </location>
</feature>
<gene>
    <name evidence="3" type="ORF">HERI1096_LOCUS33326</name>
</gene>
<evidence type="ECO:0000256" key="2">
    <source>
        <dbReference type="SAM" id="Phobius"/>
    </source>
</evidence>
<dbReference type="InterPro" id="IPR027417">
    <property type="entry name" value="P-loop_NTPase"/>
</dbReference>
<keyword evidence="2" id="KW-0472">Membrane</keyword>
<name>A0A7S3FDX9_9EUKA</name>
<keyword evidence="2" id="KW-0812">Transmembrane</keyword>
<protein>
    <recommendedName>
        <fullName evidence="4">G domain-containing protein</fullName>
    </recommendedName>
</protein>
<evidence type="ECO:0008006" key="4">
    <source>
        <dbReference type="Google" id="ProtNLM"/>
    </source>
</evidence>
<evidence type="ECO:0000313" key="3">
    <source>
        <dbReference type="EMBL" id="CAE0140505.1"/>
    </source>
</evidence>